<gene>
    <name evidence="11" type="ORF">DQQ10_10695</name>
</gene>
<dbReference type="PANTHER" id="PTHR47371:SF3">
    <property type="entry name" value="PHOSPHOGLYCEROL TRANSFERASE I"/>
    <property type="match status" value="1"/>
</dbReference>
<dbReference type="OrthoDB" id="9777768at2"/>
<feature type="binding site" evidence="8">
    <location>
        <position position="284"/>
    </location>
    <ligand>
        <name>Mn(2+)</name>
        <dbReference type="ChEBI" id="CHEBI:29035"/>
    </ligand>
</feature>
<dbReference type="EMBL" id="QMFY01000004">
    <property type="protein sequence ID" value="RAW01481.1"/>
    <property type="molecule type" value="Genomic_DNA"/>
</dbReference>
<keyword evidence="3 9" id="KW-0812">Transmembrane</keyword>
<accession>A0A364Y5Y7</accession>
<evidence type="ECO:0000256" key="4">
    <source>
        <dbReference type="ARBA" id="ARBA00022989"/>
    </source>
</evidence>
<feature type="domain" description="Sulfatase N-terminal" evidence="10">
    <location>
        <begin position="277"/>
        <end position="554"/>
    </location>
</feature>
<dbReference type="SUPFAM" id="SSF53649">
    <property type="entry name" value="Alkaline phosphatase-like"/>
    <property type="match status" value="1"/>
</dbReference>
<evidence type="ECO:0000259" key="10">
    <source>
        <dbReference type="Pfam" id="PF00884"/>
    </source>
</evidence>
<feature type="transmembrane region" description="Helical" evidence="9">
    <location>
        <begin position="147"/>
        <end position="167"/>
    </location>
</feature>
<comment type="subcellular location">
    <subcellularLocation>
        <location evidence="1">Cell membrane</location>
        <topology evidence="1">Multi-pass membrane protein</topology>
    </subcellularLocation>
</comment>
<dbReference type="GO" id="GO:0005886">
    <property type="term" value="C:plasma membrane"/>
    <property type="evidence" value="ECO:0007669"/>
    <property type="project" value="UniProtKB-SubCell"/>
</dbReference>
<feature type="binding site" evidence="7">
    <location>
        <position position="445"/>
    </location>
    <ligand>
        <name>substrate</name>
    </ligand>
</feature>
<reference evidence="11 12" key="1">
    <citation type="submission" date="2018-06" db="EMBL/GenBank/DDBJ databases">
        <title>Chryseolinea flavus sp. nov., a member of the phylum Bacteroidetes isolated from soil.</title>
        <authorList>
            <person name="Li Y."/>
            <person name="Wang J."/>
        </authorList>
    </citation>
    <scope>NUCLEOTIDE SEQUENCE [LARGE SCALE GENOMIC DNA]</scope>
    <source>
        <strain evidence="11 12">SDU1-6</strain>
    </source>
</reference>
<keyword evidence="4 9" id="KW-1133">Transmembrane helix</keyword>
<proteinExistence type="predicted"/>
<dbReference type="CDD" id="cd16015">
    <property type="entry name" value="LTA_synthase"/>
    <property type="match status" value="1"/>
</dbReference>
<sequence>MQFVKNIPLRGNIYYVLLLRLVVVMFLFTLCRIGFYLFNMSYFPGMTAGKFFSIFLGGIKFDITAVLYTNLLFILMMIVPLYVRFKQGYQTIVKWIFYIFNSLALAMNVGDFIYFKFTGRRTTSDIFQQFENEGNMGGLFFKFIIDYWYATLFLVALVVLMVWLYNQIELRGPVMKNKIVFYLAGIVALPLIAYLFVGAARGNFLHSTRPITLSDAGKYVHDPGDVSIVLNTPFALYRTLGKTKIKKVKYYDSEEKLAEVFTPIRHGIDSGEFKKMNVVVIVLESFSKEFFGFYNKDKENGTYKGYTPFLDSLIAHSRTFQYSFANGRKSIDALPSVVASVPSMGLPYVLSPFSGNRINSLGNILAKEGYNSAFFHGAPNGSMGFEAFMNVAGIQSYYGMTEYGNDADYDGWWGIWDEHFLQFTADTQKDFKEPFLSVFFSVSSHHPFSVPKKYEDVFKGGKEPILRCIQFTDHSLKKYFEKISTYPWFKNTLFVITADHTSSNVLFDQSRTAKGLFSIPIIFYRPDDSLLGVDSTSIIQQADVMPTVLGQLGYKKDFVAFGRDVFHSTSPSCAWNYKDDVFQYYEGDLMLQFDGKRSIALYNFKTDIMLSNNLVKDPSYKERVLQLEQKIKAIIQQYNNRMVDNNLTIR</sequence>
<protein>
    <submittedName>
        <fullName evidence="11">LTA synthase family protein</fullName>
    </submittedName>
</protein>
<feature type="transmembrane region" description="Helical" evidence="9">
    <location>
        <begin position="58"/>
        <end position="83"/>
    </location>
</feature>
<keyword evidence="2" id="KW-1003">Cell membrane</keyword>
<keyword evidence="7" id="KW-0479">Metal-binding</keyword>
<dbReference type="PIRSF" id="PIRSF005091">
    <property type="entry name" value="Mmb_sulf_HI1246"/>
    <property type="match status" value="1"/>
</dbReference>
<feature type="transmembrane region" description="Helical" evidence="9">
    <location>
        <begin position="179"/>
        <end position="200"/>
    </location>
</feature>
<evidence type="ECO:0000313" key="11">
    <source>
        <dbReference type="EMBL" id="RAW01481.1"/>
    </source>
</evidence>
<dbReference type="Gene3D" id="3.40.720.10">
    <property type="entry name" value="Alkaline Phosphatase, subunit A"/>
    <property type="match status" value="1"/>
</dbReference>
<feature type="transmembrane region" description="Helical" evidence="9">
    <location>
        <begin position="95"/>
        <end position="115"/>
    </location>
</feature>
<feature type="transmembrane region" description="Helical" evidence="9">
    <location>
        <begin position="12"/>
        <end position="38"/>
    </location>
</feature>
<keyword evidence="12" id="KW-1185">Reference proteome</keyword>
<evidence type="ECO:0000256" key="9">
    <source>
        <dbReference type="SAM" id="Phobius"/>
    </source>
</evidence>
<dbReference type="InterPro" id="IPR017850">
    <property type="entry name" value="Alkaline_phosphatase_core_sf"/>
</dbReference>
<keyword evidence="5 9" id="KW-0472">Membrane</keyword>
<name>A0A364Y5Y7_9BACT</name>
<dbReference type="Gene3D" id="3.30.1120.80">
    <property type="match status" value="1"/>
</dbReference>
<dbReference type="Proteomes" id="UP000251889">
    <property type="component" value="Unassembled WGS sequence"/>
</dbReference>
<evidence type="ECO:0000256" key="6">
    <source>
        <dbReference type="PIRSR" id="PIRSR005091-1"/>
    </source>
</evidence>
<evidence type="ECO:0000256" key="8">
    <source>
        <dbReference type="PIRSR" id="PIRSR005091-3"/>
    </source>
</evidence>
<dbReference type="GO" id="GO:0046872">
    <property type="term" value="F:metal ion binding"/>
    <property type="evidence" value="ECO:0007669"/>
    <property type="project" value="UniProtKB-KW"/>
</dbReference>
<dbReference type="Pfam" id="PF00884">
    <property type="entry name" value="Sulfatase"/>
    <property type="match status" value="1"/>
</dbReference>
<evidence type="ECO:0000256" key="7">
    <source>
        <dbReference type="PIRSR" id="PIRSR005091-2"/>
    </source>
</evidence>
<evidence type="ECO:0000256" key="2">
    <source>
        <dbReference type="ARBA" id="ARBA00022475"/>
    </source>
</evidence>
<evidence type="ECO:0000313" key="12">
    <source>
        <dbReference type="Proteomes" id="UP000251889"/>
    </source>
</evidence>
<feature type="binding site" evidence="8">
    <location>
        <position position="500"/>
    </location>
    <ligand>
        <name>Mn(2+)</name>
        <dbReference type="ChEBI" id="CHEBI:29035"/>
    </ligand>
</feature>
<evidence type="ECO:0000256" key="1">
    <source>
        <dbReference type="ARBA" id="ARBA00004651"/>
    </source>
</evidence>
<feature type="binding site" evidence="8">
    <location>
        <position position="499"/>
    </location>
    <ligand>
        <name>Mn(2+)</name>
        <dbReference type="ChEBI" id="CHEBI:29035"/>
    </ligand>
</feature>
<dbReference type="InterPro" id="IPR050448">
    <property type="entry name" value="OpgB/LTA_synthase_biosynth"/>
</dbReference>
<feature type="active site" evidence="6">
    <location>
        <position position="330"/>
    </location>
</feature>
<dbReference type="InterPro" id="IPR000917">
    <property type="entry name" value="Sulfatase_N"/>
</dbReference>
<dbReference type="InterPro" id="IPR012160">
    <property type="entry name" value="LtaS-like"/>
</dbReference>
<organism evidence="11 12">
    <name type="scientific">Pseudochryseolinea flava</name>
    <dbReference type="NCBI Taxonomy" id="2059302"/>
    <lineage>
        <taxon>Bacteria</taxon>
        <taxon>Pseudomonadati</taxon>
        <taxon>Bacteroidota</taxon>
        <taxon>Cytophagia</taxon>
        <taxon>Cytophagales</taxon>
        <taxon>Fulvivirgaceae</taxon>
        <taxon>Pseudochryseolinea</taxon>
    </lineage>
</organism>
<evidence type="ECO:0000256" key="5">
    <source>
        <dbReference type="ARBA" id="ARBA00023136"/>
    </source>
</evidence>
<keyword evidence="7" id="KW-0464">Manganese</keyword>
<comment type="caution">
    <text evidence="11">The sequence shown here is derived from an EMBL/GenBank/DDBJ whole genome shotgun (WGS) entry which is preliminary data.</text>
</comment>
<evidence type="ECO:0000256" key="3">
    <source>
        <dbReference type="ARBA" id="ARBA00022692"/>
    </source>
</evidence>
<dbReference type="PANTHER" id="PTHR47371">
    <property type="entry name" value="LIPOTEICHOIC ACID SYNTHASE"/>
    <property type="match status" value="1"/>
</dbReference>
<dbReference type="AlphaFoldDB" id="A0A364Y5Y7"/>